<evidence type="ECO:0000256" key="7">
    <source>
        <dbReference type="PIRSR" id="PIRSR606225-1"/>
    </source>
</evidence>
<dbReference type="InterPro" id="IPR006225">
    <property type="entry name" value="PsdUridine_synth_RluC/D"/>
</dbReference>
<evidence type="ECO:0000256" key="6">
    <source>
        <dbReference type="ARBA" id="ARBA00023235"/>
    </source>
</evidence>
<dbReference type="SUPFAM" id="SSF55120">
    <property type="entry name" value="Pseudouridine synthase"/>
    <property type="match status" value="1"/>
</dbReference>
<gene>
    <name evidence="11" type="ORF">BTO11_10460</name>
</gene>
<evidence type="ECO:0000256" key="3">
    <source>
        <dbReference type="ARBA" id="ARBA00010876"/>
    </source>
</evidence>
<evidence type="ECO:0000313" key="11">
    <source>
        <dbReference type="EMBL" id="PQJ55259.1"/>
    </source>
</evidence>
<dbReference type="RefSeq" id="WP_105053734.1">
    <property type="nucleotide sequence ID" value="NZ_BSNH01000009.1"/>
</dbReference>
<comment type="caution">
    <text evidence="11">The sequence shown here is derived from an EMBL/GenBank/DDBJ whole genome shotgun (WGS) entry which is preliminary data.</text>
</comment>
<evidence type="ECO:0000259" key="10">
    <source>
        <dbReference type="SMART" id="SM00363"/>
    </source>
</evidence>
<accession>A0A2S7UZR5</accession>
<dbReference type="InterPro" id="IPR006224">
    <property type="entry name" value="PsdUridine_synth_RluA-like_CS"/>
</dbReference>
<dbReference type="SUPFAM" id="SSF55174">
    <property type="entry name" value="Alpha-L RNA-binding motif"/>
    <property type="match status" value="1"/>
</dbReference>
<keyword evidence="4" id="KW-0698">rRNA processing</keyword>
<protein>
    <recommendedName>
        <fullName evidence="9">Pseudouridine synthase</fullName>
        <ecNumber evidence="9">5.4.99.-</ecNumber>
    </recommendedName>
</protein>
<comment type="catalytic activity">
    <reaction evidence="1">
        <text>uridine(955/2504/2580) in 23S rRNA = pseudouridine(955/2504/2580) in 23S rRNA</text>
        <dbReference type="Rhea" id="RHEA:42528"/>
        <dbReference type="Rhea" id="RHEA-COMP:10099"/>
        <dbReference type="Rhea" id="RHEA-COMP:10100"/>
        <dbReference type="ChEBI" id="CHEBI:65314"/>
        <dbReference type="ChEBI" id="CHEBI:65315"/>
        <dbReference type="EC" id="5.4.99.24"/>
    </reaction>
</comment>
<comment type="function">
    <text evidence="2">Responsible for synthesis of pseudouridine from uracil at positions 955, 2504 and 2580 in 23S ribosomal RNA.</text>
</comment>
<feature type="active site" evidence="7">
    <location>
        <position position="147"/>
    </location>
</feature>
<feature type="domain" description="RNA-binding S4" evidence="10">
    <location>
        <begin position="23"/>
        <end position="82"/>
    </location>
</feature>
<dbReference type="Gene3D" id="3.30.2350.10">
    <property type="entry name" value="Pseudouridine synthase"/>
    <property type="match status" value="1"/>
</dbReference>
<dbReference type="InterPro" id="IPR002942">
    <property type="entry name" value="S4_RNA-bd"/>
</dbReference>
<dbReference type="AlphaFoldDB" id="A0A2S7UZR5"/>
<dbReference type="SMART" id="SM00363">
    <property type="entry name" value="S4"/>
    <property type="match status" value="1"/>
</dbReference>
<evidence type="ECO:0000313" key="12">
    <source>
        <dbReference type="Proteomes" id="UP000239007"/>
    </source>
</evidence>
<dbReference type="NCBIfam" id="TIGR00005">
    <property type="entry name" value="rluA_subfam"/>
    <property type="match status" value="1"/>
</dbReference>
<keyword evidence="5 8" id="KW-0694">RNA-binding</keyword>
<sequence>MPENEINYPKVQQVEIDETYVGQRIDNFLITRLKGVPKSVIYRIIRKGEVRVNKGRIKQTYKLQLNDIIRVPPVRVSQDTQPAISDKLQAVQDLEKSIIYEDKTLIVLNKPSGMAVHGGSGLKFGVIEAMRALRPREKMMELVHRLDRDTSGILLIAKRRSVLVALHEQLRIKTMNKVYWALVRGQWSASQRSVQEPLLKINTKSGERIVVVNREDGKKSCTLFEVIEEFDGATLIEARPQTGRTHQIRVHTACKDHPIACDDKYGDREFDKLVKKAGINRLFLHAKEISFFHPVSETTVHFEAPLDPVLEKGLEKLKVLIPQTNTVGVSE</sequence>
<evidence type="ECO:0000256" key="9">
    <source>
        <dbReference type="RuleBase" id="RU362028"/>
    </source>
</evidence>
<evidence type="ECO:0000256" key="5">
    <source>
        <dbReference type="ARBA" id="ARBA00022884"/>
    </source>
</evidence>
<comment type="catalytic activity">
    <reaction evidence="9">
        <text>a uridine in RNA = a pseudouridine in RNA</text>
        <dbReference type="Rhea" id="RHEA:48348"/>
        <dbReference type="Rhea" id="RHEA-COMP:12068"/>
        <dbReference type="Rhea" id="RHEA-COMP:12069"/>
        <dbReference type="ChEBI" id="CHEBI:65314"/>
        <dbReference type="ChEBI" id="CHEBI:65315"/>
    </reaction>
</comment>
<dbReference type="Pfam" id="PF01479">
    <property type="entry name" value="S4"/>
    <property type="match status" value="1"/>
</dbReference>
<dbReference type="Gene3D" id="3.10.290.10">
    <property type="entry name" value="RNA-binding S4 domain"/>
    <property type="match status" value="1"/>
</dbReference>
<comment type="similarity">
    <text evidence="3 9">Belongs to the pseudouridine synthase RluA family.</text>
</comment>
<dbReference type="GO" id="GO:0160141">
    <property type="term" value="F:23S rRNA pseudouridine(955/2504/2580) synthase activity"/>
    <property type="evidence" value="ECO:0007669"/>
    <property type="project" value="UniProtKB-EC"/>
</dbReference>
<dbReference type="Pfam" id="PF00849">
    <property type="entry name" value="PseudoU_synth_2"/>
    <property type="match status" value="1"/>
</dbReference>
<dbReference type="GO" id="GO:0000455">
    <property type="term" value="P:enzyme-directed rRNA pseudouridine synthesis"/>
    <property type="evidence" value="ECO:0007669"/>
    <property type="project" value="UniProtKB-ARBA"/>
</dbReference>
<dbReference type="PANTHER" id="PTHR21600">
    <property type="entry name" value="MITOCHONDRIAL RNA PSEUDOURIDINE SYNTHASE"/>
    <property type="match status" value="1"/>
</dbReference>
<reference evidence="11 12" key="1">
    <citation type="submission" date="2016-12" db="EMBL/GenBank/DDBJ databases">
        <title>Diversity of luminous bacteria.</title>
        <authorList>
            <person name="Yoshizawa S."/>
            <person name="Kogure K."/>
        </authorList>
    </citation>
    <scope>NUCLEOTIDE SEQUENCE [LARGE SCALE GENOMIC DNA]</scope>
    <source>
        <strain evidence="11 12">SA4-48</strain>
    </source>
</reference>
<dbReference type="CDD" id="cd00165">
    <property type="entry name" value="S4"/>
    <property type="match status" value="1"/>
</dbReference>
<evidence type="ECO:0000256" key="1">
    <source>
        <dbReference type="ARBA" id="ARBA00000381"/>
    </source>
</evidence>
<keyword evidence="12" id="KW-1185">Reference proteome</keyword>
<organism evidence="11 12">
    <name type="scientific">Psychrosphaera saromensis</name>
    <dbReference type="NCBI Taxonomy" id="716813"/>
    <lineage>
        <taxon>Bacteria</taxon>
        <taxon>Pseudomonadati</taxon>
        <taxon>Pseudomonadota</taxon>
        <taxon>Gammaproteobacteria</taxon>
        <taxon>Alteromonadales</taxon>
        <taxon>Pseudoalteromonadaceae</taxon>
        <taxon>Psychrosphaera</taxon>
    </lineage>
</organism>
<evidence type="ECO:0000256" key="8">
    <source>
        <dbReference type="PROSITE-ProRule" id="PRU00182"/>
    </source>
</evidence>
<dbReference type="EMBL" id="MSCH01000003">
    <property type="protein sequence ID" value="PQJ55259.1"/>
    <property type="molecule type" value="Genomic_DNA"/>
</dbReference>
<dbReference type="EC" id="5.4.99.-" evidence="9"/>
<dbReference type="NCBIfam" id="NF008249">
    <property type="entry name" value="PRK11025.1"/>
    <property type="match status" value="1"/>
</dbReference>
<keyword evidence="6 9" id="KW-0413">Isomerase</keyword>
<dbReference type="GO" id="GO:0003723">
    <property type="term" value="F:RNA binding"/>
    <property type="evidence" value="ECO:0007669"/>
    <property type="project" value="UniProtKB-KW"/>
</dbReference>
<dbReference type="InterPro" id="IPR020103">
    <property type="entry name" value="PsdUridine_synth_cat_dom_sf"/>
</dbReference>
<dbReference type="PANTHER" id="PTHR21600:SF92">
    <property type="entry name" value="RIBOSOMAL LARGE SUBUNIT PSEUDOURIDINE SYNTHASE C"/>
    <property type="match status" value="1"/>
</dbReference>
<evidence type="ECO:0000256" key="2">
    <source>
        <dbReference type="ARBA" id="ARBA00002876"/>
    </source>
</evidence>
<evidence type="ECO:0000256" key="4">
    <source>
        <dbReference type="ARBA" id="ARBA00022552"/>
    </source>
</evidence>
<proteinExistence type="inferred from homology"/>
<dbReference type="Proteomes" id="UP000239007">
    <property type="component" value="Unassembled WGS sequence"/>
</dbReference>
<dbReference type="InterPro" id="IPR050188">
    <property type="entry name" value="RluA_PseudoU_synthase"/>
</dbReference>
<dbReference type="OrthoDB" id="9785808at2"/>
<dbReference type="InterPro" id="IPR006145">
    <property type="entry name" value="PsdUridine_synth_RsuA/RluA"/>
</dbReference>
<dbReference type="CDD" id="cd02869">
    <property type="entry name" value="PseudoU_synth_RluA_like"/>
    <property type="match status" value="1"/>
</dbReference>
<dbReference type="PROSITE" id="PS01129">
    <property type="entry name" value="PSI_RLU"/>
    <property type="match status" value="1"/>
</dbReference>
<dbReference type="PROSITE" id="PS50889">
    <property type="entry name" value="S4"/>
    <property type="match status" value="1"/>
</dbReference>
<dbReference type="InterPro" id="IPR036986">
    <property type="entry name" value="S4_RNA-bd_sf"/>
</dbReference>
<name>A0A2S7UZR5_9GAMM</name>